<dbReference type="Pfam" id="PF00535">
    <property type="entry name" value="Glycos_transf_2"/>
    <property type="match status" value="1"/>
</dbReference>
<dbReference type="EMBL" id="JBHMFE010000009">
    <property type="protein sequence ID" value="MFB9108011.1"/>
    <property type="molecule type" value="Genomic_DNA"/>
</dbReference>
<evidence type="ECO:0000313" key="3">
    <source>
        <dbReference type="Proteomes" id="UP001589562"/>
    </source>
</evidence>
<keyword evidence="3" id="KW-1185">Reference proteome</keyword>
<reference evidence="2 3" key="1">
    <citation type="submission" date="2024-09" db="EMBL/GenBank/DDBJ databases">
        <authorList>
            <person name="Sun Q."/>
            <person name="Mori K."/>
        </authorList>
    </citation>
    <scope>NUCLEOTIDE SEQUENCE [LARGE SCALE GENOMIC DNA]</scope>
    <source>
        <strain evidence="2 3">CECT 8365</strain>
    </source>
</reference>
<dbReference type="Gene3D" id="3.90.550.10">
    <property type="entry name" value="Spore Coat Polysaccharide Biosynthesis Protein SpsA, Chain A"/>
    <property type="match status" value="1"/>
</dbReference>
<feature type="domain" description="Glycosyltransferase 2-like" evidence="1">
    <location>
        <begin position="5"/>
        <end position="135"/>
    </location>
</feature>
<gene>
    <name evidence="2" type="ORF">ACFFVK_05410</name>
</gene>
<dbReference type="Proteomes" id="UP001589562">
    <property type="component" value="Unassembled WGS sequence"/>
</dbReference>
<sequence>MPLISVIIPVYNSELYIRKAINSVLEQPEDIEIIIIDDGSIDSSFSICENIANENKNIRILRHPDSKNHGRSATRNLGITNAKGNYIAFLDADDYYLPNRFKNDIELLKDESVDGVYNAISAHFYRDFTAIEREKLKLTTLKEVISPKNLFEKIGPIGHFGYFSGIGLTVKKSAFKKTGLFNQLLDVAEDTELWLKMALKINLKSGNISEPVAMRGVHNTNSSFRDKEMYIVNNLRMYESLLNWCFENKIDLKRIDLIWKKVWINRVLNDKKLNSDFIFWISNVVRHPSLLLLKRVYKTFPFFRRIKNMKFFKK</sequence>
<comment type="caution">
    <text evidence="2">The sequence shown here is derived from an EMBL/GenBank/DDBJ whole genome shotgun (WGS) entry which is preliminary data.</text>
</comment>
<dbReference type="PANTHER" id="PTHR22916:SF3">
    <property type="entry name" value="UDP-GLCNAC:BETAGAL BETA-1,3-N-ACETYLGLUCOSAMINYLTRANSFERASE-LIKE PROTEIN 1"/>
    <property type="match status" value="1"/>
</dbReference>
<accession>A0ABV5H992</accession>
<dbReference type="SUPFAM" id="SSF53448">
    <property type="entry name" value="Nucleotide-diphospho-sugar transferases"/>
    <property type="match status" value="1"/>
</dbReference>
<evidence type="ECO:0000313" key="2">
    <source>
        <dbReference type="EMBL" id="MFB9108011.1"/>
    </source>
</evidence>
<organism evidence="2 3">
    <name type="scientific">Flavobacterium gyeonganense</name>
    <dbReference type="NCBI Taxonomy" id="1310418"/>
    <lineage>
        <taxon>Bacteria</taxon>
        <taxon>Pseudomonadati</taxon>
        <taxon>Bacteroidota</taxon>
        <taxon>Flavobacteriia</taxon>
        <taxon>Flavobacteriales</taxon>
        <taxon>Flavobacteriaceae</taxon>
        <taxon>Flavobacterium</taxon>
    </lineage>
</organism>
<evidence type="ECO:0000259" key="1">
    <source>
        <dbReference type="Pfam" id="PF00535"/>
    </source>
</evidence>
<protein>
    <submittedName>
        <fullName evidence="2">Glycosyltransferase family 2 protein</fullName>
    </submittedName>
</protein>
<proteinExistence type="predicted"/>
<dbReference type="RefSeq" id="WP_278011104.1">
    <property type="nucleotide sequence ID" value="NZ_CP121112.1"/>
</dbReference>
<dbReference type="InterPro" id="IPR029044">
    <property type="entry name" value="Nucleotide-diphossugar_trans"/>
</dbReference>
<name>A0ABV5H992_9FLAO</name>
<dbReference type="PANTHER" id="PTHR22916">
    <property type="entry name" value="GLYCOSYLTRANSFERASE"/>
    <property type="match status" value="1"/>
</dbReference>
<dbReference type="InterPro" id="IPR001173">
    <property type="entry name" value="Glyco_trans_2-like"/>
</dbReference>